<organism evidence="1 2">
    <name type="scientific">Mycena belliarum</name>
    <dbReference type="NCBI Taxonomy" id="1033014"/>
    <lineage>
        <taxon>Eukaryota</taxon>
        <taxon>Fungi</taxon>
        <taxon>Dikarya</taxon>
        <taxon>Basidiomycota</taxon>
        <taxon>Agaricomycotina</taxon>
        <taxon>Agaricomycetes</taxon>
        <taxon>Agaricomycetidae</taxon>
        <taxon>Agaricales</taxon>
        <taxon>Marasmiineae</taxon>
        <taxon>Mycenaceae</taxon>
        <taxon>Mycena</taxon>
    </lineage>
</organism>
<comment type="caution">
    <text evidence="1">The sequence shown here is derived from an EMBL/GenBank/DDBJ whole genome shotgun (WGS) entry which is preliminary data.</text>
</comment>
<name>A0AAD6XP13_9AGAR</name>
<evidence type="ECO:0000313" key="2">
    <source>
        <dbReference type="Proteomes" id="UP001222325"/>
    </source>
</evidence>
<dbReference type="Proteomes" id="UP001222325">
    <property type="component" value="Unassembled WGS sequence"/>
</dbReference>
<dbReference type="EMBL" id="JARJCN010000042">
    <property type="protein sequence ID" value="KAJ7083112.1"/>
    <property type="molecule type" value="Genomic_DNA"/>
</dbReference>
<proteinExistence type="predicted"/>
<gene>
    <name evidence="1" type="ORF">B0H15DRAFT_428088</name>
</gene>
<protein>
    <submittedName>
        <fullName evidence="1">Uncharacterized protein</fullName>
    </submittedName>
</protein>
<evidence type="ECO:0000313" key="1">
    <source>
        <dbReference type="EMBL" id="KAJ7083112.1"/>
    </source>
</evidence>
<keyword evidence="2" id="KW-1185">Reference proteome</keyword>
<accession>A0AAD6XP13</accession>
<dbReference type="AlphaFoldDB" id="A0AAD6XP13"/>
<reference evidence="1" key="1">
    <citation type="submission" date="2023-03" db="EMBL/GenBank/DDBJ databases">
        <title>Massive genome expansion in bonnet fungi (Mycena s.s.) driven by repeated elements and novel gene families across ecological guilds.</title>
        <authorList>
            <consortium name="Lawrence Berkeley National Laboratory"/>
            <person name="Harder C.B."/>
            <person name="Miyauchi S."/>
            <person name="Viragh M."/>
            <person name="Kuo A."/>
            <person name="Thoen E."/>
            <person name="Andreopoulos B."/>
            <person name="Lu D."/>
            <person name="Skrede I."/>
            <person name="Drula E."/>
            <person name="Henrissat B."/>
            <person name="Morin E."/>
            <person name="Kohler A."/>
            <person name="Barry K."/>
            <person name="LaButti K."/>
            <person name="Morin E."/>
            <person name="Salamov A."/>
            <person name="Lipzen A."/>
            <person name="Mereny Z."/>
            <person name="Hegedus B."/>
            <person name="Baldrian P."/>
            <person name="Stursova M."/>
            <person name="Weitz H."/>
            <person name="Taylor A."/>
            <person name="Grigoriev I.V."/>
            <person name="Nagy L.G."/>
            <person name="Martin F."/>
            <person name="Kauserud H."/>
        </authorList>
    </citation>
    <scope>NUCLEOTIDE SEQUENCE</scope>
    <source>
        <strain evidence="1">CBHHK173m</strain>
    </source>
</reference>
<sequence>MDGTVWLAYGCYYYQFKYQPKLQSIGGLPGRGLKPMFSTAAAVAGRRTDDRFVRLSTSRRRVPTPPCRRPRRRRIGIDDVALCITVIHIFERRKERFKERTSCWHAAVVPHHSPPALRTWSLELGTPPSKATSTLTSTLTLHFANISLAFPQLPISTIHPCPTPLPFIGAMHRRSSAPYACTLVGNHCQNLRYSNSKFRPRIRTPFDFVAYACGSELKISKPFGTIRVDACFALLQLASLVPLSDSHSSRASISSGFCQQRPSNVGVYFFLLLSSLRSGGRGRRTSGRSGQGSAGQFFLRAIQSRDFAMRIVGDTHAHVHCTQTPFPGSHFPPKYLSLSPDIGTDICTCT</sequence>